<dbReference type="GO" id="GO:0010041">
    <property type="term" value="P:response to iron(III) ion"/>
    <property type="evidence" value="ECO:0007669"/>
    <property type="project" value="TreeGrafter"/>
</dbReference>
<comment type="caution">
    <text evidence="11">The sequence shown here is derived from an EMBL/GenBank/DDBJ whole genome shotgun (WGS) entry which is preliminary data.</text>
</comment>
<feature type="region of interest" description="Disordered" evidence="8">
    <location>
        <begin position="1"/>
        <end position="22"/>
    </location>
</feature>
<evidence type="ECO:0000256" key="5">
    <source>
        <dbReference type="ARBA" id="ARBA00022692"/>
    </source>
</evidence>
<feature type="transmembrane region" description="Helical" evidence="9">
    <location>
        <begin position="380"/>
        <end position="405"/>
    </location>
</feature>
<feature type="transmembrane region" description="Helical" evidence="9">
    <location>
        <begin position="169"/>
        <end position="188"/>
    </location>
</feature>
<evidence type="ECO:0000256" key="6">
    <source>
        <dbReference type="ARBA" id="ARBA00022989"/>
    </source>
</evidence>
<reference evidence="11 12" key="1">
    <citation type="submission" date="2016-03" db="EMBL/GenBank/DDBJ databases">
        <title>Genome sequence of Nesiotobacter sp. nov., a moderately halophilic alphaproteobacterium isolated from the Yellow Sea, China.</title>
        <authorList>
            <person name="Zhang G."/>
            <person name="Zhang R."/>
        </authorList>
    </citation>
    <scope>NUCLEOTIDE SEQUENCE [LARGE SCALE GENOMIC DNA]</scope>
    <source>
        <strain evidence="11 12">WB1-6</strain>
    </source>
</reference>
<keyword evidence="6 9" id="KW-1133">Transmembrane helix</keyword>
<gene>
    <name evidence="11" type="ORF">A3843_13405</name>
</gene>
<dbReference type="InterPro" id="IPR003342">
    <property type="entry name" value="ArnT-like_N"/>
</dbReference>
<keyword evidence="12" id="KW-1185">Reference proteome</keyword>
<feature type="transmembrane region" description="Helical" evidence="9">
    <location>
        <begin position="436"/>
        <end position="458"/>
    </location>
</feature>
<dbReference type="PANTHER" id="PTHR33908">
    <property type="entry name" value="MANNOSYLTRANSFERASE YKCB-RELATED"/>
    <property type="match status" value="1"/>
</dbReference>
<name>A0A1U7JFY5_9HYPH</name>
<dbReference type="InterPro" id="IPR050297">
    <property type="entry name" value="LipidA_mod_glycosyltrf_83"/>
</dbReference>
<feature type="transmembrane region" description="Helical" evidence="9">
    <location>
        <begin position="411"/>
        <end position="429"/>
    </location>
</feature>
<sequence length="574" mass="61413">MAGAHTQTQDAQSAGASGQRPSLSPGLRLIGTRLFAPLALVILCLAVFLPGQMSVPPLDRDEPRFAQASKQMAESGDYINIHFLGDRRNNKPVGIYWLQSLAVKASGYGAEAPIWVYRSVSVVGATLAVLLTYWVGLAVMSSSASFVSAALMGLTFIVTTEAHLAKTDAFLLASVVLAQGALARLWLARNSEGSSWLLAALFWVGLAVGTLLKGPIGLMISGLTIVSLCLWKHEVRWLARLRPLSGFILFLVLVLPWYVAIYRETNGGFFLDSIGRDLLAKVGEGQESHGAPPLTHLLAGIVVFWPLSAFVVLAIPGVWRQRSADCVVFALCWLVPSWIVFEFVSTKLPHYTMPLLPALALMMGYVLVERGSWPKRAVLYWLAAGLLVAIPLLIFASSLALPIYLQSWPSPPGVLIAFVGAVLGIMAAVRVKQRAILNALWPVAGTSITLLLAFWAFVAPSLTPIWLSPRLVDVIEAGTSCENPSVITVGFNEPSYVFLLTSRVTLGNAESAASFLSTTPADPCKVATVETAHAEAFENAAREAGVTLKQIGSVSGININGGDEQVIGVYLNGG</sequence>
<dbReference type="EMBL" id="LVVZ01000019">
    <property type="protein sequence ID" value="OKL43615.1"/>
    <property type="molecule type" value="Genomic_DNA"/>
</dbReference>
<feature type="transmembrane region" description="Helical" evidence="9">
    <location>
        <begin position="297"/>
        <end position="319"/>
    </location>
</feature>
<evidence type="ECO:0000256" key="9">
    <source>
        <dbReference type="SAM" id="Phobius"/>
    </source>
</evidence>
<dbReference type="AlphaFoldDB" id="A0A1U7JFY5"/>
<dbReference type="GO" id="GO:0006493">
    <property type="term" value="P:protein O-linked glycosylation"/>
    <property type="evidence" value="ECO:0007669"/>
    <property type="project" value="InterPro"/>
</dbReference>
<evidence type="ECO:0000256" key="4">
    <source>
        <dbReference type="ARBA" id="ARBA00022679"/>
    </source>
</evidence>
<evidence type="ECO:0000256" key="8">
    <source>
        <dbReference type="SAM" id="MobiDB-lite"/>
    </source>
</evidence>
<organism evidence="11 12">
    <name type="scientific">Pseudovibrio exalbescens</name>
    <dbReference type="NCBI Taxonomy" id="197461"/>
    <lineage>
        <taxon>Bacteria</taxon>
        <taxon>Pseudomonadati</taxon>
        <taxon>Pseudomonadota</taxon>
        <taxon>Alphaproteobacteria</taxon>
        <taxon>Hyphomicrobiales</taxon>
        <taxon>Stappiaceae</taxon>
        <taxon>Pseudovibrio</taxon>
    </lineage>
</organism>
<evidence type="ECO:0000313" key="12">
    <source>
        <dbReference type="Proteomes" id="UP000185783"/>
    </source>
</evidence>
<dbReference type="PANTHER" id="PTHR33908:SF3">
    <property type="entry name" value="UNDECAPRENYL PHOSPHATE-ALPHA-4-AMINO-4-DEOXY-L-ARABINOSE ARABINOSYL TRANSFERASE"/>
    <property type="match status" value="1"/>
</dbReference>
<dbReference type="RefSeq" id="WP_028480836.1">
    <property type="nucleotide sequence ID" value="NZ_LVVZ01000019.1"/>
</dbReference>
<evidence type="ECO:0000256" key="3">
    <source>
        <dbReference type="ARBA" id="ARBA00022676"/>
    </source>
</evidence>
<evidence type="ECO:0000256" key="1">
    <source>
        <dbReference type="ARBA" id="ARBA00004651"/>
    </source>
</evidence>
<comment type="subcellular location">
    <subcellularLocation>
        <location evidence="1">Cell membrane</location>
        <topology evidence="1">Multi-pass membrane protein</topology>
    </subcellularLocation>
</comment>
<dbReference type="GO" id="GO:0005886">
    <property type="term" value="C:plasma membrane"/>
    <property type="evidence" value="ECO:0007669"/>
    <property type="project" value="UniProtKB-SubCell"/>
</dbReference>
<dbReference type="GO" id="GO:0016763">
    <property type="term" value="F:pentosyltransferase activity"/>
    <property type="evidence" value="ECO:0007669"/>
    <property type="project" value="TreeGrafter"/>
</dbReference>
<keyword evidence="5 9" id="KW-0812">Transmembrane</keyword>
<dbReference type="STRING" id="197461.A3843_13405"/>
<feature type="transmembrane region" description="Helical" evidence="9">
    <location>
        <begin position="351"/>
        <end position="368"/>
    </location>
</feature>
<keyword evidence="7 9" id="KW-0472">Membrane</keyword>
<feature type="transmembrane region" description="Helical" evidence="9">
    <location>
        <begin position="131"/>
        <end position="157"/>
    </location>
</feature>
<evidence type="ECO:0000256" key="2">
    <source>
        <dbReference type="ARBA" id="ARBA00022475"/>
    </source>
</evidence>
<feature type="transmembrane region" description="Helical" evidence="9">
    <location>
        <begin position="326"/>
        <end position="345"/>
    </location>
</feature>
<evidence type="ECO:0000256" key="7">
    <source>
        <dbReference type="ARBA" id="ARBA00023136"/>
    </source>
</evidence>
<dbReference type="GO" id="GO:0009103">
    <property type="term" value="P:lipopolysaccharide biosynthetic process"/>
    <property type="evidence" value="ECO:0007669"/>
    <property type="project" value="UniProtKB-ARBA"/>
</dbReference>
<keyword evidence="4" id="KW-0808">Transferase</keyword>
<accession>A0A1U7JFY5</accession>
<evidence type="ECO:0000259" key="10">
    <source>
        <dbReference type="Pfam" id="PF02366"/>
    </source>
</evidence>
<dbReference type="Proteomes" id="UP000185783">
    <property type="component" value="Unassembled WGS sequence"/>
</dbReference>
<feature type="transmembrane region" description="Helical" evidence="9">
    <location>
        <begin position="243"/>
        <end position="261"/>
    </location>
</feature>
<dbReference type="Pfam" id="PF02366">
    <property type="entry name" value="PMT"/>
    <property type="match status" value="1"/>
</dbReference>
<feature type="domain" description="ArnT-like N-terminal" evidence="10">
    <location>
        <begin position="42"/>
        <end position="263"/>
    </location>
</feature>
<feature type="transmembrane region" description="Helical" evidence="9">
    <location>
        <begin position="30"/>
        <end position="49"/>
    </location>
</feature>
<evidence type="ECO:0000313" key="11">
    <source>
        <dbReference type="EMBL" id="OKL43615.1"/>
    </source>
</evidence>
<keyword evidence="3" id="KW-0328">Glycosyltransferase</keyword>
<protein>
    <recommendedName>
        <fullName evidence="10">ArnT-like N-terminal domain-containing protein</fullName>
    </recommendedName>
</protein>
<proteinExistence type="predicted"/>
<keyword evidence="2" id="KW-1003">Cell membrane</keyword>
<dbReference type="GO" id="GO:0000030">
    <property type="term" value="F:mannosyltransferase activity"/>
    <property type="evidence" value="ECO:0007669"/>
    <property type="project" value="InterPro"/>
</dbReference>
<feature type="transmembrane region" description="Helical" evidence="9">
    <location>
        <begin position="200"/>
        <end position="231"/>
    </location>
</feature>